<protein>
    <submittedName>
        <fullName evidence="2">Uncharacterized protein</fullName>
    </submittedName>
</protein>
<feature type="signal peptide" evidence="1">
    <location>
        <begin position="1"/>
        <end position="25"/>
    </location>
</feature>
<evidence type="ECO:0000313" key="3">
    <source>
        <dbReference type="Proteomes" id="UP000280960"/>
    </source>
</evidence>
<dbReference type="EMBL" id="CP033169">
    <property type="protein sequence ID" value="AYO29471.1"/>
    <property type="molecule type" value="Genomic_DNA"/>
</dbReference>
<gene>
    <name evidence="2" type="ORF">D2962_01565</name>
</gene>
<sequence>MKKCFKMILLIVLTVVLTFDSVAVAASNDNTTNKVTIQINEYLHLKQLKDKNNNELKKLGYSDAEIDKIRNIDYAEELRKRSKLDKNILRNLGYTEDQINKLKNFNGTEEEIISLASTLTLTATTNNFFYNSSDDRTYFRVKWTWKWSSAPFEMENDIIGIGWDPNMYIDTSTNYTFHMVRYKNYREGYTYYQSASVDPVSASGAAESVWDMCINVSSQPLDYDWSYYGYGYIRVSKAGRIPEAAMRISYGHSTTTIIPSVGSPFNVGFTIEPQSCEEYDYEYIHATL</sequence>
<feature type="chain" id="PRO_5018306180" evidence="1">
    <location>
        <begin position="26"/>
        <end position="288"/>
    </location>
</feature>
<reference evidence="2 3" key="1">
    <citation type="submission" date="2018-10" db="EMBL/GenBank/DDBJ databases">
        <authorList>
            <person name="Zhang X."/>
        </authorList>
    </citation>
    <scope>NUCLEOTIDE SEQUENCE [LARGE SCALE GENOMIC DNA]</scope>
    <source>
        <strain evidence="2 3">SK-G1</strain>
    </source>
</reference>
<evidence type="ECO:0000256" key="1">
    <source>
        <dbReference type="SAM" id="SignalP"/>
    </source>
</evidence>
<dbReference type="Proteomes" id="UP000280960">
    <property type="component" value="Chromosome"/>
</dbReference>
<name>A0A3G2R2E0_9FIRM</name>
<accession>A0A3G2R2E0</accession>
<proteinExistence type="predicted"/>
<organism evidence="2 3">
    <name type="scientific">Biomaibacter acetigenes</name>
    <dbReference type="NCBI Taxonomy" id="2316383"/>
    <lineage>
        <taxon>Bacteria</taxon>
        <taxon>Bacillati</taxon>
        <taxon>Bacillota</taxon>
        <taxon>Clostridia</taxon>
        <taxon>Thermosediminibacterales</taxon>
        <taxon>Tepidanaerobacteraceae</taxon>
        <taxon>Biomaibacter</taxon>
    </lineage>
</organism>
<dbReference type="RefSeq" id="WP_120768980.1">
    <property type="nucleotide sequence ID" value="NZ_CP033169.1"/>
</dbReference>
<keyword evidence="3" id="KW-1185">Reference proteome</keyword>
<dbReference type="KEGG" id="bacg:D2962_01565"/>
<evidence type="ECO:0000313" key="2">
    <source>
        <dbReference type="EMBL" id="AYO29471.1"/>
    </source>
</evidence>
<dbReference type="AlphaFoldDB" id="A0A3G2R2E0"/>
<keyword evidence="1" id="KW-0732">Signal</keyword>